<dbReference type="GeneID" id="115756910"/>
<dbReference type="InterPro" id="IPR006016">
    <property type="entry name" value="UspA"/>
</dbReference>
<proteinExistence type="predicted"/>
<dbReference type="KEGG" id="rarg:115756910"/>
<dbReference type="OrthoDB" id="843225at2759"/>
<protein>
    <submittedName>
        <fullName evidence="3">Universal stress protein YxiE-like</fullName>
    </submittedName>
</protein>
<dbReference type="Pfam" id="PF00582">
    <property type="entry name" value="Usp"/>
    <property type="match status" value="1"/>
</dbReference>
<reference evidence="3" key="1">
    <citation type="submission" date="2025-08" db="UniProtKB">
        <authorList>
            <consortium name="RefSeq"/>
        </authorList>
    </citation>
    <scope>IDENTIFICATION</scope>
    <source>
        <tissue evidence="3">Leaf</tissue>
    </source>
</reference>
<dbReference type="InterPro" id="IPR006015">
    <property type="entry name" value="Universal_stress_UspA"/>
</dbReference>
<dbReference type="PANTHER" id="PTHR31964:SF55">
    <property type="entry name" value="USPA DOMAIN-CONTAINING PROTEIN"/>
    <property type="match status" value="1"/>
</dbReference>
<dbReference type="RefSeq" id="XP_030552748.1">
    <property type="nucleotide sequence ID" value="XM_030696888.2"/>
</dbReference>
<feature type="domain" description="UspA" evidence="1">
    <location>
        <begin position="13"/>
        <end position="168"/>
    </location>
</feature>
<dbReference type="PRINTS" id="PR01438">
    <property type="entry name" value="UNVRSLSTRESS"/>
</dbReference>
<evidence type="ECO:0000313" key="3">
    <source>
        <dbReference type="RefSeq" id="XP_030552748.1"/>
    </source>
</evidence>
<evidence type="ECO:0000259" key="1">
    <source>
        <dbReference type="Pfam" id="PF00582"/>
    </source>
</evidence>
<name>A0A8B8R2C2_9MYRT</name>
<dbReference type="Proteomes" id="UP000827889">
    <property type="component" value="Chromosome 6"/>
</dbReference>
<sequence>MAEVLATNGVDKRKVMVAIDESECSHHALLWTLDNLKDSLLNSTLVVFMARPPSQQNLSFAANLGLARMYCPVSAAPDFVNSVQEQHRKLTLALLEKAKEICAARGVTAETITEVGDPKVAICDAVEKNNVTLLILGDHGLGKIKRAILGSVSNYCVQYAKCPVLVVKKAAE</sequence>
<dbReference type="Gene3D" id="3.40.50.620">
    <property type="entry name" value="HUPs"/>
    <property type="match status" value="1"/>
</dbReference>
<accession>A0A8B8R2C2</accession>
<dbReference type="InterPro" id="IPR014729">
    <property type="entry name" value="Rossmann-like_a/b/a_fold"/>
</dbReference>
<dbReference type="SUPFAM" id="SSF52402">
    <property type="entry name" value="Adenine nucleotide alpha hydrolases-like"/>
    <property type="match status" value="1"/>
</dbReference>
<organism evidence="2 3">
    <name type="scientific">Rhodamnia argentea</name>
    <dbReference type="NCBI Taxonomy" id="178133"/>
    <lineage>
        <taxon>Eukaryota</taxon>
        <taxon>Viridiplantae</taxon>
        <taxon>Streptophyta</taxon>
        <taxon>Embryophyta</taxon>
        <taxon>Tracheophyta</taxon>
        <taxon>Spermatophyta</taxon>
        <taxon>Magnoliopsida</taxon>
        <taxon>eudicotyledons</taxon>
        <taxon>Gunneridae</taxon>
        <taxon>Pentapetalae</taxon>
        <taxon>rosids</taxon>
        <taxon>malvids</taxon>
        <taxon>Myrtales</taxon>
        <taxon>Myrtaceae</taxon>
        <taxon>Myrtoideae</taxon>
        <taxon>Myrteae</taxon>
        <taxon>Australasian group</taxon>
        <taxon>Rhodamnia</taxon>
    </lineage>
</organism>
<keyword evidence="2" id="KW-1185">Reference proteome</keyword>
<dbReference type="AlphaFoldDB" id="A0A8B8R2C2"/>
<dbReference type="PANTHER" id="PTHR31964">
    <property type="entry name" value="ADENINE NUCLEOTIDE ALPHA HYDROLASES-LIKE SUPERFAMILY PROTEIN"/>
    <property type="match status" value="1"/>
</dbReference>
<evidence type="ECO:0000313" key="2">
    <source>
        <dbReference type="Proteomes" id="UP000827889"/>
    </source>
</evidence>
<gene>
    <name evidence="3" type="primary">LOC115756910</name>
</gene>
<dbReference type="CDD" id="cd23659">
    <property type="entry name" value="USP_At3g01520-like"/>
    <property type="match status" value="1"/>
</dbReference>